<comment type="caution">
    <text evidence="2">The sequence shown here is derived from an EMBL/GenBank/DDBJ whole genome shotgun (WGS) entry which is preliminary data.</text>
</comment>
<dbReference type="Proteomes" id="UP000542342">
    <property type="component" value="Unassembled WGS sequence"/>
</dbReference>
<dbReference type="EMBL" id="JACEFB010000007">
    <property type="protein sequence ID" value="MBA2226668.1"/>
    <property type="molecule type" value="Genomic_DNA"/>
</dbReference>
<name>A0A7V9AC21_9BACT</name>
<reference evidence="2 3" key="1">
    <citation type="submission" date="2020-07" db="EMBL/GenBank/DDBJ databases">
        <title>Thermogemmata thermophila gen. nov., sp. nov., a novel moderate thermophilic planctomycete from a Kamchatka hot spring.</title>
        <authorList>
            <person name="Elcheninov A.G."/>
            <person name="Podosokorskaya O.A."/>
            <person name="Kovaleva O.L."/>
            <person name="Novikov A."/>
            <person name="Bonch-Osmolovskaya E.A."/>
            <person name="Toshchakov S.V."/>
            <person name="Kublanov I.V."/>
        </authorList>
    </citation>
    <scope>NUCLEOTIDE SEQUENCE [LARGE SCALE GENOMIC DNA]</scope>
    <source>
        <strain evidence="2 3">2918</strain>
    </source>
</reference>
<evidence type="ECO:0000313" key="3">
    <source>
        <dbReference type="Proteomes" id="UP000542342"/>
    </source>
</evidence>
<sequence length="354" mass="39767">MARLLICTVGTSLLTNPDRPWAPWQRTKPLPEPAVVDAWLTTADPVTASAETNTLRAVGLTTDDRVCLLHSDTPEGQFCSQRLLAYLRAGRCREAEERKLNALHYHQGSFAQRGLRSLVDETIAAIRRARDQLLEPVLCATGGFKAEIAFLNLLGALLKVEVCYIHEQFREVIRLPRLPLAWDARFVLQHRDFFDWIEQEPRASTEVESWLRSRPELRPLVEDDPDGHTYLSAAGNLLFQVAREELALEPRAVWPPAANLSPEEKVGLSSLGHRRPHGWDKFVDRLAAIDCVKRIVYDTAALSGPRVRVLSAAEGKIAVRYESGDNVLPLVVFTTAQGEAQTELVADYIRNRLR</sequence>
<protein>
    <submittedName>
        <fullName evidence="2">Putative CRISPR-associated protein</fullName>
    </submittedName>
</protein>
<dbReference type="Gene3D" id="3.40.50.10770">
    <property type="entry name" value="Hypothetical protein VC1899 like domain (Restriction endonuclease-like)"/>
    <property type="match status" value="1"/>
</dbReference>
<evidence type="ECO:0000259" key="1">
    <source>
        <dbReference type="Pfam" id="PF09651"/>
    </source>
</evidence>
<proteinExistence type="predicted"/>
<dbReference type="NCBIfam" id="TIGR02619">
    <property type="entry name" value="putative CRISPR-associated protein, APE2256 family"/>
    <property type="match status" value="1"/>
</dbReference>
<dbReference type="RefSeq" id="WP_194538113.1">
    <property type="nucleotide sequence ID" value="NZ_JACEFB010000007.1"/>
</dbReference>
<dbReference type="InterPro" id="IPR013442">
    <property type="entry name" value="SSO1393-like"/>
</dbReference>
<gene>
    <name evidence="2" type="ORF">H0921_10895</name>
</gene>
<dbReference type="Pfam" id="PF09651">
    <property type="entry name" value="Cas_APE2256"/>
    <property type="match status" value="1"/>
</dbReference>
<evidence type="ECO:0000313" key="2">
    <source>
        <dbReference type="EMBL" id="MBA2226668.1"/>
    </source>
</evidence>
<feature type="domain" description="CRISPR system ring nuclease SSO1393-like" evidence="1">
    <location>
        <begin position="48"/>
        <end position="178"/>
    </location>
</feature>
<organism evidence="2 3">
    <name type="scientific">Thermogemmata fonticola</name>
    <dbReference type="NCBI Taxonomy" id="2755323"/>
    <lineage>
        <taxon>Bacteria</taxon>
        <taxon>Pseudomonadati</taxon>
        <taxon>Planctomycetota</taxon>
        <taxon>Planctomycetia</taxon>
        <taxon>Gemmatales</taxon>
        <taxon>Gemmataceae</taxon>
        <taxon>Thermogemmata</taxon>
    </lineage>
</organism>
<dbReference type="AlphaFoldDB" id="A0A7V9AC21"/>
<accession>A0A7V9AC21</accession>
<keyword evidence="3" id="KW-1185">Reference proteome</keyword>